<keyword evidence="1" id="KW-1133">Transmembrane helix</keyword>
<dbReference type="Gene3D" id="3.40.50.150">
    <property type="entry name" value="Vaccinia Virus protein VP39"/>
    <property type="match status" value="1"/>
</dbReference>
<organism evidence="3 4">
    <name type="scientific">Cyclotella atomus</name>
    <dbReference type="NCBI Taxonomy" id="382360"/>
    <lineage>
        <taxon>Eukaryota</taxon>
        <taxon>Sar</taxon>
        <taxon>Stramenopiles</taxon>
        <taxon>Ochrophyta</taxon>
        <taxon>Bacillariophyta</taxon>
        <taxon>Coscinodiscophyceae</taxon>
        <taxon>Thalassiosirophycidae</taxon>
        <taxon>Stephanodiscales</taxon>
        <taxon>Stephanodiscaceae</taxon>
        <taxon>Cyclotella</taxon>
    </lineage>
</organism>
<name>A0ABD3NMT9_9STRA</name>
<feature type="domain" description="SET" evidence="2">
    <location>
        <begin position="370"/>
        <end position="531"/>
    </location>
</feature>
<evidence type="ECO:0000259" key="2">
    <source>
        <dbReference type="PROSITE" id="PS50280"/>
    </source>
</evidence>
<dbReference type="InterPro" id="IPR029063">
    <property type="entry name" value="SAM-dependent_MTases_sf"/>
</dbReference>
<dbReference type="Pfam" id="PF01564">
    <property type="entry name" value="Spermine_synth"/>
    <property type="match status" value="1"/>
</dbReference>
<reference evidence="3 4" key="1">
    <citation type="submission" date="2024-10" db="EMBL/GenBank/DDBJ databases">
        <title>Updated reference genomes for cyclostephanoid diatoms.</title>
        <authorList>
            <person name="Roberts W.R."/>
            <person name="Alverson A.J."/>
        </authorList>
    </citation>
    <scope>NUCLEOTIDE SEQUENCE [LARGE SCALE GENOMIC DNA]</scope>
    <source>
        <strain evidence="3 4">AJA010-31</strain>
    </source>
</reference>
<evidence type="ECO:0000313" key="4">
    <source>
        <dbReference type="Proteomes" id="UP001530400"/>
    </source>
</evidence>
<proteinExistence type="predicted"/>
<dbReference type="InterPro" id="IPR046341">
    <property type="entry name" value="SET_dom_sf"/>
</dbReference>
<dbReference type="AlphaFoldDB" id="A0ABD3NMT9"/>
<dbReference type="PROSITE" id="PS50280">
    <property type="entry name" value="SET"/>
    <property type="match status" value="1"/>
</dbReference>
<dbReference type="InterPro" id="IPR001214">
    <property type="entry name" value="SET_dom"/>
</dbReference>
<evidence type="ECO:0000256" key="1">
    <source>
        <dbReference type="SAM" id="Phobius"/>
    </source>
</evidence>
<dbReference type="Gene3D" id="2.170.270.10">
    <property type="entry name" value="SET domain"/>
    <property type="match status" value="1"/>
</dbReference>
<dbReference type="Proteomes" id="UP001530400">
    <property type="component" value="Unassembled WGS sequence"/>
</dbReference>
<gene>
    <name evidence="3" type="ORF">ACHAWO_003220</name>
</gene>
<accession>A0ABD3NMT9</accession>
<sequence length="568" mass="63275">MKKLTEMRVRTSADNLVDGYAAVPDQTANAKQAPTTYISLSCGEHIKGEHSLWVVLLIIFIIFISSVVVFVLGCAARIALTLHLETRPTEGSPIPRVDIMNASHVNMEAAAAAAPLSDEMMFLKPTTGYKPCYEALVHPGMLTHSNPKRVTIIGQDTDALHEVLKHRTVDEVDVYTAVEESVFMNSTSSHGAVINTYHSLQSIVEGQDVKRDVILVSSPGSLNSDGQSIGMLYELLANDGVLVLPLADRVEKTIVHPIEQLQKVGFNSIHLYEEMHCASAPQRITVVAFKDYRSRSHWYRNEAEVQVQLHKRIQSARLSEEPPLFYVDASSIVSYQVPSKVIENIFCEQNGGRCPANFDLPADVTKLPASSIEVRKSTVSEMAGRGIFATRDIPKHSVLGLDLQMNNFFVLPSSWKIIESMYDIHNVMNELGNKLYQGLLQLMGETHWAIDSWYILFSNHGCNFTFNYGADTVMELSENTVSLDSIADNVEGNEAEPYNPFQERHLREYIGSGDYTLREIKRGGEILSNYLSFVDPSEWSEEVLILRSQCSGEEVGEISDYESGGKSY</sequence>
<feature type="transmembrane region" description="Helical" evidence="1">
    <location>
        <begin position="53"/>
        <end position="80"/>
    </location>
</feature>
<dbReference type="EMBL" id="JALLPJ020001060">
    <property type="protein sequence ID" value="KAL3777163.1"/>
    <property type="molecule type" value="Genomic_DNA"/>
</dbReference>
<protein>
    <recommendedName>
        <fullName evidence="2">SET domain-containing protein</fullName>
    </recommendedName>
</protein>
<keyword evidence="1" id="KW-0812">Transmembrane</keyword>
<comment type="caution">
    <text evidence="3">The sequence shown here is derived from an EMBL/GenBank/DDBJ whole genome shotgun (WGS) entry which is preliminary data.</text>
</comment>
<evidence type="ECO:0000313" key="3">
    <source>
        <dbReference type="EMBL" id="KAL3777163.1"/>
    </source>
</evidence>
<keyword evidence="1" id="KW-0472">Membrane</keyword>
<dbReference type="CDD" id="cd08161">
    <property type="entry name" value="SET"/>
    <property type="match status" value="1"/>
</dbReference>
<keyword evidence="4" id="KW-1185">Reference proteome</keyword>